<feature type="transmembrane region" description="Helical" evidence="12">
    <location>
        <begin position="31"/>
        <end position="53"/>
    </location>
</feature>
<evidence type="ECO:0000256" key="11">
    <source>
        <dbReference type="ARBA" id="ARBA00035585"/>
    </source>
</evidence>
<gene>
    <name evidence="12" type="primary">fluC</name>
    <name evidence="12" type="synonym">crcB</name>
    <name evidence="13" type="ORF">SAMN06273572_10523</name>
</gene>
<keyword evidence="14" id="KW-1185">Reference proteome</keyword>
<evidence type="ECO:0000256" key="4">
    <source>
        <dbReference type="ARBA" id="ARBA00022692"/>
    </source>
</evidence>
<dbReference type="GO" id="GO:0062054">
    <property type="term" value="F:fluoride channel activity"/>
    <property type="evidence" value="ECO:0007669"/>
    <property type="project" value="UniProtKB-UniRule"/>
</dbReference>
<evidence type="ECO:0000256" key="2">
    <source>
        <dbReference type="ARBA" id="ARBA00022475"/>
    </source>
</evidence>
<feature type="binding site" evidence="12">
    <location>
        <position position="73"/>
    </location>
    <ligand>
        <name>Na(+)</name>
        <dbReference type="ChEBI" id="CHEBI:29101"/>
        <note>structural</note>
    </ligand>
</feature>
<comment type="similarity">
    <text evidence="10 12">Belongs to the fluoride channel Fluc/FEX (TC 1.A.43) family.</text>
</comment>
<evidence type="ECO:0000256" key="9">
    <source>
        <dbReference type="ARBA" id="ARBA00023303"/>
    </source>
</evidence>
<proteinExistence type="inferred from homology"/>
<comment type="activity regulation">
    <text evidence="12">Na(+) is not transported, but it plays an essential structural role and its presence is essential for fluoride channel function.</text>
</comment>
<keyword evidence="6 12" id="KW-0915">Sodium</keyword>
<dbReference type="Pfam" id="PF02537">
    <property type="entry name" value="CRCB"/>
    <property type="match status" value="1"/>
</dbReference>
<dbReference type="Proteomes" id="UP000220034">
    <property type="component" value="Unassembled WGS sequence"/>
</dbReference>
<evidence type="ECO:0000256" key="10">
    <source>
        <dbReference type="ARBA" id="ARBA00035120"/>
    </source>
</evidence>
<keyword evidence="9 12" id="KW-0407">Ion channel</keyword>
<accession>A0A2C9CTR2</accession>
<dbReference type="RefSeq" id="WP_097930377.1">
    <property type="nucleotide sequence ID" value="NZ_OCTN01000005.1"/>
</dbReference>
<keyword evidence="12" id="KW-0813">Transport</keyword>
<evidence type="ECO:0000313" key="14">
    <source>
        <dbReference type="Proteomes" id="UP000220034"/>
    </source>
</evidence>
<organism evidence="13 14">
    <name type="scientific">Pontivivens marinum</name>
    <dbReference type="NCBI Taxonomy" id="1690039"/>
    <lineage>
        <taxon>Bacteria</taxon>
        <taxon>Pseudomonadati</taxon>
        <taxon>Pseudomonadota</taxon>
        <taxon>Alphaproteobacteria</taxon>
        <taxon>Rhodobacterales</taxon>
        <taxon>Paracoccaceae</taxon>
        <taxon>Pontivivens</taxon>
    </lineage>
</organism>
<dbReference type="GO" id="GO:0046872">
    <property type="term" value="F:metal ion binding"/>
    <property type="evidence" value="ECO:0007669"/>
    <property type="project" value="UniProtKB-KW"/>
</dbReference>
<dbReference type="GO" id="GO:0140114">
    <property type="term" value="P:cellular detoxification of fluoride"/>
    <property type="evidence" value="ECO:0007669"/>
    <property type="project" value="UniProtKB-UniRule"/>
</dbReference>
<dbReference type="OrthoDB" id="9806299at2"/>
<keyword evidence="7 12" id="KW-0406">Ion transport</keyword>
<protein>
    <recommendedName>
        <fullName evidence="12">Fluoride-specific ion channel FluC</fullName>
    </recommendedName>
</protein>
<dbReference type="EMBL" id="OCTN01000005">
    <property type="protein sequence ID" value="SOH94603.1"/>
    <property type="molecule type" value="Genomic_DNA"/>
</dbReference>
<evidence type="ECO:0000256" key="8">
    <source>
        <dbReference type="ARBA" id="ARBA00023136"/>
    </source>
</evidence>
<dbReference type="AlphaFoldDB" id="A0A2C9CTR2"/>
<dbReference type="NCBIfam" id="TIGR00494">
    <property type="entry name" value="crcB"/>
    <property type="match status" value="1"/>
</dbReference>
<evidence type="ECO:0000256" key="7">
    <source>
        <dbReference type="ARBA" id="ARBA00023065"/>
    </source>
</evidence>
<evidence type="ECO:0000256" key="3">
    <source>
        <dbReference type="ARBA" id="ARBA00022519"/>
    </source>
</evidence>
<evidence type="ECO:0000256" key="12">
    <source>
        <dbReference type="HAMAP-Rule" id="MF_00454"/>
    </source>
</evidence>
<comment type="function">
    <text evidence="12">Fluoride-specific ion channel. Important for reducing fluoride concentration in the cell, thus reducing its toxicity.</text>
</comment>
<dbReference type="HAMAP" id="MF_00454">
    <property type="entry name" value="FluC"/>
    <property type="match status" value="1"/>
</dbReference>
<evidence type="ECO:0000256" key="1">
    <source>
        <dbReference type="ARBA" id="ARBA00004651"/>
    </source>
</evidence>
<keyword evidence="3" id="KW-0997">Cell inner membrane</keyword>
<dbReference type="PANTHER" id="PTHR28259:SF1">
    <property type="entry name" value="FLUORIDE EXPORT PROTEIN 1-RELATED"/>
    <property type="match status" value="1"/>
</dbReference>
<keyword evidence="4 12" id="KW-0812">Transmembrane</keyword>
<evidence type="ECO:0000256" key="6">
    <source>
        <dbReference type="ARBA" id="ARBA00023053"/>
    </source>
</evidence>
<keyword evidence="5 12" id="KW-1133">Transmembrane helix</keyword>
<dbReference type="GO" id="GO:0005886">
    <property type="term" value="C:plasma membrane"/>
    <property type="evidence" value="ECO:0007669"/>
    <property type="project" value="UniProtKB-SubCell"/>
</dbReference>
<feature type="transmembrane region" description="Helical" evidence="12">
    <location>
        <begin position="103"/>
        <end position="123"/>
    </location>
</feature>
<reference evidence="14" key="1">
    <citation type="submission" date="2017-09" db="EMBL/GenBank/DDBJ databases">
        <authorList>
            <person name="Varghese N."/>
            <person name="Submissions S."/>
        </authorList>
    </citation>
    <scope>NUCLEOTIDE SEQUENCE [LARGE SCALE GENOMIC DNA]</scope>
    <source>
        <strain evidence="14">C7</strain>
    </source>
</reference>
<keyword evidence="12" id="KW-0479">Metal-binding</keyword>
<comment type="catalytic activity">
    <reaction evidence="11">
        <text>fluoride(in) = fluoride(out)</text>
        <dbReference type="Rhea" id="RHEA:76159"/>
        <dbReference type="ChEBI" id="CHEBI:17051"/>
    </reaction>
    <physiologicalReaction direction="left-to-right" evidence="11">
        <dbReference type="Rhea" id="RHEA:76160"/>
    </physiologicalReaction>
</comment>
<dbReference type="InterPro" id="IPR003691">
    <property type="entry name" value="FluC"/>
</dbReference>
<name>A0A2C9CTR2_9RHOB</name>
<sequence>MIWVVALGGAIGASMRYLAGRLAIRIGVSDFASVTLCINVLGSFLMGMAAIWLVRRGVGNAQLSLFLTTGLLGGFTTFSTFSLDLMRLIEEGRFGLAGGYASASLVLGLGAIFAGAAVARTIFT</sequence>
<keyword evidence="8 12" id="KW-0472">Membrane</keyword>
<evidence type="ECO:0000313" key="13">
    <source>
        <dbReference type="EMBL" id="SOH94603.1"/>
    </source>
</evidence>
<keyword evidence="2 12" id="KW-1003">Cell membrane</keyword>
<feature type="transmembrane region" description="Helical" evidence="12">
    <location>
        <begin position="65"/>
        <end position="83"/>
    </location>
</feature>
<evidence type="ECO:0000256" key="5">
    <source>
        <dbReference type="ARBA" id="ARBA00022989"/>
    </source>
</evidence>
<comment type="subcellular location">
    <subcellularLocation>
        <location evidence="1 12">Cell membrane</location>
        <topology evidence="1 12">Multi-pass membrane protein</topology>
    </subcellularLocation>
</comment>
<dbReference type="PANTHER" id="PTHR28259">
    <property type="entry name" value="FLUORIDE EXPORT PROTEIN 1-RELATED"/>
    <property type="match status" value="1"/>
</dbReference>
<feature type="binding site" evidence="12">
    <location>
        <position position="76"/>
    </location>
    <ligand>
        <name>Na(+)</name>
        <dbReference type="ChEBI" id="CHEBI:29101"/>
        <note>structural</note>
    </ligand>
</feature>